<evidence type="ECO:0000256" key="6">
    <source>
        <dbReference type="ARBA" id="ARBA00023125"/>
    </source>
</evidence>
<accession>A0A1I2A0U8</accession>
<dbReference type="GO" id="GO:0003700">
    <property type="term" value="F:DNA-binding transcription factor activity"/>
    <property type="evidence" value="ECO:0007669"/>
    <property type="project" value="InterPro"/>
</dbReference>
<dbReference type="InterPro" id="IPR024187">
    <property type="entry name" value="Sig_transdc_resp-reg_cit/mal"/>
</dbReference>
<evidence type="ECO:0000256" key="2">
    <source>
        <dbReference type="ARBA" id="ARBA00022490"/>
    </source>
</evidence>
<dbReference type="GO" id="GO:0003677">
    <property type="term" value="F:DNA binding"/>
    <property type="evidence" value="ECO:0007669"/>
    <property type="project" value="UniProtKB-KW"/>
</dbReference>
<evidence type="ECO:0000256" key="1">
    <source>
        <dbReference type="ARBA" id="ARBA00004496"/>
    </source>
</evidence>
<evidence type="ECO:0000313" key="14">
    <source>
        <dbReference type="Proteomes" id="UP000199645"/>
    </source>
</evidence>
<dbReference type="InterPro" id="IPR036390">
    <property type="entry name" value="WH_DNA-bd_sf"/>
</dbReference>
<dbReference type="GO" id="GO:0000156">
    <property type="term" value="F:phosphorelay response regulator activity"/>
    <property type="evidence" value="ECO:0007669"/>
    <property type="project" value="TreeGrafter"/>
</dbReference>
<dbReference type="PANTHER" id="PTHR45526">
    <property type="entry name" value="TRANSCRIPTIONAL REGULATORY PROTEIN DPIA"/>
    <property type="match status" value="1"/>
</dbReference>
<dbReference type="Proteomes" id="UP000199645">
    <property type="component" value="Unassembled WGS sequence"/>
</dbReference>
<name>A0A1I2A0U8_9ACTN</name>
<dbReference type="InterPro" id="IPR051271">
    <property type="entry name" value="2C-system_Tx_regulators"/>
</dbReference>
<dbReference type="EMBL" id="FONV01000001">
    <property type="protein sequence ID" value="SFE36553.1"/>
    <property type="molecule type" value="Genomic_DNA"/>
</dbReference>
<keyword evidence="5 9" id="KW-0805">Transcription regulation</keyword>
<evidence type="ECO:0000256" key="9">
    <source>
        <dbReference type="PIRNR" id="PIRNR006171"/>
    </source>
</evidence>
<evidence type="ECO:0000313" key="13">
    <source>
        <dbReference type="EMBL" id="SFE36553.1"/>
    </source>
</evidence>
<dbReference type="Pfam" id="PF00072">
    <property type="entry name" value="Response_reg"/>
    <property type="match status" value="1"/>
</dbReference>
<dbReference type="InterPro" id="IPR001789">
    <property type="entry name" value="Sig_transdc_resp-reg_receiver"/>
</dbReference>
<evidence type="ECO:0000256" key="5">
    <source>
        <dbReference type="ARBA" id="ARBA00023015"/>
    </source>
</evidence>
<gene>
    <name evidence="13" type="ORF">SAMN05421541_101376</name>
</gene>
<organism evidence="13 14">
    <name type="scientific">Actinoplanes philippinensis</name>
    <dbReference type="NCBI Taxonomy" id="35752"/>
    <lineage>
        <taxon>Bacteria</taxon>
        <taxon>Bacillati</taxon>
        <taxon>Actinomycetota</taxon>
        <taxon>Actinomycetes</taxon>
        <taxon>Micromonosporales</taxon>
        <taxon>Micromonosporaceae</taxon>
        <taxon>Actinoplanes</taxon>
    </lineage>
</organism>
<sequence>MSELASDRAPIQVLVVDDEPLIAEAHRAYTEKVEGFVVVGVAHTARDAMTRLRAHPVDLVLLDLNLPDKHGLEVARALRAAGSGTDVLAVTSNRDIAMIRQAVALGVTHYLLKPFTFAAFRDKLDRYAQYRRQLAGSAEVAAQHEVDRVFATLRGAPPDTLPKGLDPKTFDLILTALRAAAPAGLSAAEVGARTGTSRVTARRYLEHLADAARVVRSPRYGGPGRPEVEYRPASGGTHGP</sequence>
<evidence type="ECO:0000256" key="10">
    <source>
        <dbReference type="PROSITE-ProRule" id="PRU00169"/>
    </source>
</evidence>
<dbReference type="STRING" id="35752.SAMN05421541_101376"/>
<proteinExistence type="predicted"/>
<dbReference type="OrthoDB" id="7187989at2"/>
<keyword evidence="3 10" id="KW-0597">Phosphoprotein</keyword>
<keyword evidence="6 9" id="KW-0238">DNA-binding</keyword>
<evidence type="ECO:0000256" key="11">
    <source>
        <dbReference type="SAM" id="MobiDB-lite"/>
    </source>
</evidence>
<keyword evidence="14" id="KW-1185">Reference proteome</keyword>
<feature type="region of interest" description="Disordered" evidence="11">
    <location>
        <begin position="216"/>
        <end position="240"/>
    </location>
</feature>
<feature type="domain" description="Response regulatory" evidence="12">
    <location>
        <begin position="12"/>
        <end position="128"/>
    </location>
</feature>
<dbReference type="PIRSF" id="PIRSF006171">
    <property type="entry name" value="RR_citrat_malat"/>
    <property type="match status" value="1"/>
</dbReference>
<evidence type="ECO:0000256" key="4">
    <source>
        <dbReference type="ARBA" id="ARBA00023012"/>
    </source>
</evidence>
<dbReference type="PANTHER" id="PTHR45526:SF1">
    <property type="entry name" value="TRANSCRIPTIONAL REGULATORY PROTEIN DCUR-RELATED"/>
    <property type="match status" value="1"/>
</dbReference>
<dbReference type="RefSeq" id="WP_093609226.1">
    <property type="nucleotide sequence ID" value="NZ_BOMT01000011.1"/>
</dbReference>
<dbReference type="SUPFAM" id="SSF52172">
    <property type="entry name" value="CheY-like"/>
    <property type="match status" value="1"/>
</dbReference>
<dbReference type="Gene3D" id="3.40.50.2300">
    <property type="match status" value="1"/>
</dbReference>
<protein>
    <recommendedName>
        <fullName evidence="9">Transcriptional regulatory protein</fullName>
    </recommendedName>
</protein>
<keyword evidence="8 9" id="KW-0804">Transcription</keyword>
<evidence type="ECO:0000256" key="3">
    <source>
        <dbReference type="ARBA" id="ARBA00022553"/>
    </source>
</evidence>
<keyword evidence="7 9" id="KW-0010">Activator</keyword>
<feature type="modified residue" description="4-aspartylphosphate" evidence="10">
    <location>
        <position position="63"/>
    </location>
</feature>
<comment type="subcellular location">
    <subcellularLocation>
        <location evidence="1 9">Cytoplasm</location>
    </subcellularLocation>
</comment>
<dbReference type="SUPFAM" id="SSF46785">
    <property type="entry name" value="Winged helix' DNA-binding domain"/>
    <property type="match status" value="1"/>
</dbReference>
<evidence type="ECO:0000256" key="8">
    <source>
        <dbReference type="ARBA" id="ARBA00023163"/>
    </source>
</evidence>
<dbReference type="PROSITE" id="PS50110">
    <property type="entry name" value="RESPONSE_REGULATORY"/>
    <property type="match status" value="1"/>
</dbReference>
<evidence type="ECO:0000256" key="7">
    <source>
        <dbReference type="ARBA" id="ARBA00023159"/>
    </source>
</evidence>
<keyword evidence="4 9" id="KW-0902">Two-component regulatory system</keyword>
<dbReference type="InterPro" id="IPR011006">
    <property type="entry name" value="CheY-like_superfamily"/>
</dbReference>
<evidence type="ECO:0000259" key="12">
    <source>
        <dbReference type="PROSITE" id="PS50110"/>
    </source>
</evidence>
<dbReference type="GO" id="GO:0005737">
    <property type="term" value="C:cytoplasm"/>
    <property type="evidence" value="ECO:0007669"/>
    <property type="project" value="UniProtKB-SubCell"/>
</dbReference>
<reference evidence="13 14" key="1">
    <citation type="submission" date="2016-10" db="EMBL/GenBank/DDBJ databases">
        <authorList>
            <person name="de Groot N.N."/>
        </authorList>
    </citation>
    <scope>NUCLEOTIDE SEQUENCE [LARGE SCALE GENOMIC DNA]</scope>
    <source>
        <strain evidence="13 14">DSM 43019</strain>
    </source>
</reference>
<dbReference type="AlphaFoldDB" id="A0A1I2A0U8"/>
<keyword evidence="2 9" id="KW-0963">Cytoplasm</keyword>
<dbReference type="SMART" id="SM00448">
    <property type="entry name" value="REC"/>
    <property type="match status" value="1"/>
</dbReference>